<keyword evidence="3" id="KW-0328">Glycosyltransferase</keyword>
<dbReference type="EMBL" id="VLKF01000001">
    <property type="protein sequence ID" value="TWH71540.1"/>
    <property type="molecule type" value="Genomic_DNA"/>
</dbReference>
<organism evidence="6 7">
    <name type="scientific">Modestobacter roseus</name>
    <dbReference type="NCBI Taxonomy" id="1181884"/>
    <lineage>
        <taxon>Bacteria</taxon>
        <taxon>Bacillati</taxon>
        <taxon>Actinomycetota</taxon>
        <taxon>Actinomycetes</taxon>
        <taxon>Geodermatophilales</taxon>
        <taxon>Geodermatophilaceae</taxon>
        <taxon>Modestobacter</taxon>
    </lineage>
</organism>
<dbReference type="PANTHER" id="PTHR43179:SF12">
    <property type="entry name" value="GALACTOFURANOSYLTRANSFERASE GLFT2"/>
    <property type="match status" value="1"/>
</dbReference>
<keyword evidence="4 6" id="KW-0808">Transferase</keyword>
<dbReference type="GO" id="GO:0016757">
    <property type="term" value="F:glycosyltransferase activity"/>
    <property type="evidence" value="ECO:0007669"/>
    <property type="project" value="UniProtKB-KW"/>
</dbReference>
<keyword evidence="7" id="KW-1185">Reference proteome</keyword>
<comment type="pathway">
    <text evidence="1">Cell wall biogenesis; cell wall polysaccharide biosynthesis.</text>
</comment>
<reference evidence="6 7" key="1">
    <citation type="submission" date="2019-07" db="EMBL/GenBank/DDBJ databases">
        <title>R&amp;d 2014.</title>
        <authorList>
            <person name="Klenk H.-P."/>
        </authorList>
    </citation>
    <scope>NUCLEOTIDE SEQUENCE [LARGE SCALE GENOMIC DNA]</scope>
    <source>
        <strain evidence="6 7">DSM 45764</strain>
    </source>
</reference>
<dbReference type="AlphaFoldDB" id="A0A562IKS0"/>
<dbReference type="Gene3D" id="3.90.550.10">
    <property type="entry name" value="Spore Coat Polysaccharide Biosynthesis Protein SpsA, Chain A"/>
    <property type="match status" value="1"/>
</dbReference>
<dbReference type="InterPro" id="IPR029044">
    <property type="entry name" value="Nucleotide-diphossugar_trans"/>
</dbReference>
<dbReference type="PANTHER" id="PTHR43179">
    <property type="entry name" value="RHAMNOSYLTRANSFERASE WBBL"/>
    <property type="match status" value="1"/>
</dbReference>
<comment type="caution">
    <text evidence="6">The sequence shown here is derived from an EMBL/GenBank/DDBJ whole genome shotgun (WGS) entry which is preliminary data.</text>
</comment>
<dbReference type="CDD" id="cd00761">
    <property type="entry name" value="Glyco_tranf_GTA_type"/>
    <property type="match status" value="1"/>
</dbReference>
<sequence length="322" mass="34678">MSAEPIGVTIAVPTFRRPDDLRSLIPLLQDQAAEASAGGRYAVDVLVVDNDPVGSAAEAADAFPGVRYVGEPRPGIAVVRNRALDEASGSLLAFIDDDERPCPGWLAELLATWTTTGAAAVSGRVLADYAGDLDPWIRAGDFFVRRRMPTGSEIDVAAAGNLLLDLRQVRGSGVRFESALGLGGGEDTLFSRSLARAGGRMVWSDESAVVDRVPLERMTRRWVLTRAWSHGNASVLTDLRLSRGPADRVRIRVRSVARGLVRMGGGGARWCWGTVRGSLRHRARGLRAVLRGAGMVGGGLGVVYEEYARSGRRWRLARVVPR</sequence>
<evidence type="ECO:0000256" key="4">
    <source>
        <dbReference type="ARBA" id="ARBA00022679"/>
    </source>
</evidence>
<dbReference type="Pfam" id="PF00535">
    <property type="entry name" value="Glycos_transf_2"/>
    <property type="match status" value="1"/>
</dbReference>
<evidence type="ECO:0000256" key="3">
    <source>
        <dbReference type="ARBA" id="ARBA00022676"/>
    </source>
</evidence>
<gene>
    <name evidence="6" type="ORF">JD78_00037</name>
</gene>
<name>A0A562IKS0_9ACTN</name>
<dbReference type="OrthoDB" id="3180470at2"/>
<dbReference type="RefSeq" id="WP_153358140.1">
    <property type="nucleotide sequence ID" value="NZ_JABGDC010000002.1"/>
</dbReference>
<proteinExistence type="inferred from homology"/>
<protein>
    <submittedName>
        <fullName evidence="6">GT2 family glycosyltransferase</fullName>
    </submittedName>
</protein>
<dbReference type="SUPFAM" id="SSF53448">
    <property type="entry name" value="Nucleotide-diphospho-sugar transferases"/>
    <property type="match status" value="1"/>
</dbReference>
<dbReference type="Proteomes" id="UP000321490">
    <property type="component" value="Unassembled WGS sequence"/>
</dbReference>
<accession>A0A562IKS0</accession>
<feature type="domain" description="Glycosyltransferase 2-like" evidence="5">
    <location>
        <begin position="9"/>
        <end position="137"/>
    </location>
</feature>
<evidence type="ECO:0000313" key="7">
    <source>
        <dbReference type="Proteomes" id="UP000321490"/>
    </source>
</evidence>
<dbReference type="InterPro" id="IPR001173">
    <property type="entry name" value="Glyco_trans_2-like"/>
</dbReference>
<evidence type="ECO:0000256" key="2">
    <source>
        <dbReference type="ARBA" id="ARBA00006739"/>
    </source>
</evidence>
<evidence type="ECO:0000259" key="5">
    <source>
        <dbReference type="Pfam" id="PF00535"/>
    </source>
</evidence>
<evidence type="ECO:0000313" key="6">
    <source>
        <dbReference type="EMBL" id="TWH71540.1"/>
    </source>
</evidence>
<comment type="similarity">
    <text evidence="2">Belongs to the glycosyltransferase 2 family.</text>
</comment>
<evidence type="ECO:0000256" key="1">
    <source>
        <dbReference type="ARBA" id="ARBA00004776"/>
    </source>
</evidence>